<dbReference type="EMBL" id="BOMB01000003">
    <property type="protein sequence ID" value="GID09690.1"/>
    <property type="molecule type" value="Genomic_DNA"/>
</dbReference>
<dbReference type="RefSeq" id="WP_203654661.1">
    <property type="nucleotide sequence ID" value="NZ_BAAAZM010000037.1"/>
</dbReference>
<evidence type="ECO:0000313" key="10">
    <source>
        <dbReference type="EMBL" id="GID09690.1"/>
    </source>
</evidence>
<accession>A0A8J3IW41</accession>
<dbReference type="Gene3D" id="3.40.220.10">
    <property type="entry name" value="Leucine Aminopeptidase, subunit E, domain 1"/>
    <property type="match status" value="1"/>
</dbReference>
<dbReference type="AlphaFoldDB" id="A0A8J3IW41"/>
<dbReference type="InterPro" id="IPR008283">
    <property type="entry name" value="Peptidase_M17_N"/>
</dbReference>
<keyword evidence="8" id="KW-0963">Cytoplasm</keyword>
<dbReference type="Pfam" id="PF00883">
    <property type="entry name" value="Peptidase_M17"/>
    <property type="match status" value="1"/>
</dbReference>
<feature type="binding site" evidence="8">
    <location>
        <position position="266"/>
    </location>
    <ligand>
        <name>Mn(2+)</name>
        <dbReference type="ChEBI" id="CHEBI:29035"/>
        <label>2</label>
    </ligand>
</feature>
<feature type="active site" evidence="8">
    <location>
        <position position="347"/>
    </location>
</feature>
<evidence type="ECO:0000256" key="8">
    <source>
        <dbReference type="HAMAP-Rule" id="MF_00181"/>
    </source>
</evidence>
<feature type="domain" description="Cytosol aminopeptidase" evidence="9">
    <location>
        <begin position="341"/>
        <end position="348"/>
    </location>
</feature>
<dbReference type="InterPro" id="IPR011356">
    <property type="entry name" value="Leucine_aapep/pepB"/>
</dbReference>
<proteinExistence type="inferred from homology"/>
<comment type="similarity">
    <text evidence="3 8">Belongs to the peptidase M17 family.</text>
</comment>
<dbReference type="Gene3D" id="3.40.630.10">
    <property type="entry name" value="Zn peptidases"/>
    <property type="match status" value="1"/>
</dbReference>
<dbReference type="GO" id="GO:0005737">
    <property type="term" value="C:cytoplasm"/>
    <property type="evidence" value="ECO:0007669"/>
    <property type="project" value="UniProtKB-SubCell"/>
</dbReference>
<dbReference type="EC" id="3.4.11.10" evidence="8"/>
<evidence type="ECO:0000256" key="1">
    <source>
        <dbReference type="ARBA" id="ARBA00000135"/>
    </source>
</evidence>
<gene>
    <name evidence="10" type="primary">pepA_1</name>
    <name evidence="8" type="synonym">pepA</name>
    <name evidence="10" type="ORF">Aru02nite_05790</name>
</gene>
<feature type="binding site" evidence="8">
    <location>
        <position position="284"/>
    </location>
    <ligand>
        <name>Mn(2+)</name>
        <dbReference type="ChEBI" id="CHEBI:29035"/>
        <label>2</label>
    </ligand>
</feature>
<dbReference type="SUPFAM" id="SSF53187">
    <property type="entry name" value="Zn-dependent exopeptidases"/>
    <property type="match status" value="1"/>
</dbReference>
<evidence type="ECO:0000259" key="9">
    <source>
        <dbReference type="PROSITE" id="PS00631"/>
    </source>
</evidence>
<protein>
    <recommendedName>
        <fullName evidence="8">Probable cytosol aminopeptidase</fullName>
        <ecNumber evidence="8">3.4.11.1</ecNumber>
    </recommendedName>
    <alternativeName>
        <fullName evidence="8">Leucine aminopeptidase</fullName>
        <shortName evidence="8">LAP</shortName>
        <ecNumber evidence="8">3.4.11.10</ecNumber>
    </alternativeName>
    <alternativeName>
        <fullName evidence="8">Leucyl aminopeptidase</fullName>
    </alternativeName>
</protein>
<feature type="binding site" evidence="8">
    <location>
        <position position="345"/>
    </location>
    <ligand>
        <name>Mn(2+)</name>
        <dbReference type="ChEBI" id="CHEBI:29035"/>
        <label>2</label>
    </ligand>
</feature>
<dbReference type="GO" id="GO:0070006">
    <property type="term" value="F:metalloaminopeptidase activity"/>
    <property type="evidence" value="ECO:0007669"/>
    <property type="project" value="InterPro"/>
</dbReference>
<dbReference type="NCBIfam" id="NF002073">
    <property type="entry name" value="PRK00913.1-2"/>
    <property type="match status" value="1"/>
</dbReference>
<dbReference type="Proteomes" id="UP000612808">
    <property type="component" value="Unassembled WGS sequence"/>
</dbReference>
<dbReference type="PANTHER" id="PTHR11963:SF23">
    <property type="entry name" value="CYTOSOL AMINOPEPTIDASE"/>
    <property type="match status" value="1"/>
</dbReference>
<keyword evidence="5 8" id="KW-0645">Protease</keyword>
<dbReference type="SUPFAM" id="SSF52949">
    <property type="entry name" value="Macro domain-like"/>
    <property type="match status" value="1"/>
</dbReference>
<feature type="active site" evidence="8">
    <location>
        <position position="273"/>
    </location>
</feature>
<dbReference type="CDD" id="cd00433">
    <property type="entry name" value="Peptidase_M17"/>
    <property type="match status" value="1"/>
</dbReference>
<keyword evidence="4 8" id="KW-0031">Aminopeptidase</keyword>
<comment type="catalytic activity">
    <reaction evidence="1 8">
        <text>Release of an N-terminal amino acid, Xaa-|-Yaa-, in which Xaa is preferably Leu, but may be other amino acids including Pro although not Arg or Lys, and Yaa may be Pro. Amino acid amides and methyl esters are also readily hydrolyzed, but rates on arylamides are exceedingly low.</text>
        <dbReference type="EC" id="3.4.11.1"/>
    </reaction>
</comment>
<evidence type="ECO:0000256" key="2">
    <source>
        <dbReference type="ARBA" id="ARBA00000967"/>
    </source>
</evidence>
<name>A0A8J3IW41_9ACTN</name>
<dbReference type="InterPro" id="IPR000819">
    <property type="entry name" value="Peptidase_M17_C"/>
</dbReference>
<feature type="binding site" evidence="8">
    <location>
        <position position="261"/>
    </location>
    <ligand>
        <name>Mn(2+)</name>
        <dbReference type="ChEBI" id="CHEBI:29035"/>
        <label>2</label>
    </ligand>
</feature>
<dbReference type="InterPro" id="IPR043472">
    <property type="entry name" value="Macro_dom-like"/>
</dbReference>
<dbReference type="GO" id="GO:0006508">
    <property type="term" value="P:proteolysis"/>
    <property type="evidence" value="ECO:0007669"/>
    <property type="project" value="UniProtKB-KW"/>
</dbReference>
<keyword evidence="11" id="KW-1185">Reference proteome</keyword>
<dbReference type="PANTHER" id="PTHR11963">
    <property type="entry name" value="LEUCINE AMINOPEPTIDASE-RELATED"/>
    <property type="match status" value="1"/>
</dbReference>
<evidence type="ECO:0000313" key="11">
    <source>
        <dbReference type="Proteomes" id="UP000612808"/>
    </source>
</evidence>
<dbReference type="EC" id="3.4.11.1" evidence="8"/>
<comment type="function">
    <text evidence="7 8">Presumably involved in the processing and regular turnover of intracellular proteins. Catalyzes the removal of unsubstituted N-terminal amino acids from various peptides.</text>
</comment>
<comment type="catalytic activity">
    <reaction evidence="2 8">
        <text>Release of an N-terminal amino acid, preferentially leucine, but not glutamic or aspartic acids.</text>
        <dbReference type="EC" id="3.4.11.10"/>
    </reaction>
</comment>
<organism evidence="10 11">
    <name type="scientific">Actinocatenispora rupis</name>
    <dbReference type="NCBI Taxonomy" id="519421"/>
    <lineage>
        <taxon>Bacteria</taxon>
        <taxon>Bacillati</taxon>
        <taxon>Actinomycetota</taxon>
        <taxon>Actinomycetes</taxon>
        <taxon>Micromonosporales</taxon>
        <taxon>Micromonosporaceae</taxon>
        <taxon>Actinocatenispora</taxon>
    </lineage>
</organism>
<evidence type="ECO:0000256" key="3">
    <source>
        <dbReference type="ARBA" id="ARBA00009528"/>
    </source>
</evidence>
<dbReference type="PROSITE" id="PS00631">
    <property type="entry name" value="CYTOSOL_AP"/>
    <property type="match status" value="1"/>
</dbReference>
<dbReference type="GO" id="GO:0030145">
    <property type="term" value="F:manganese ion binding"/>
    <property type="evidence" value="ECO:0007669"/>
    <property type="project" value="UniProtKB-UniRule"/>
</dbReference>
<sequence>MTSLALADHNPATLAVDAVVVGLYESDGAPTLAPGAAELDAAFGGRLVETLVLLGATGAAGEVTKLATLGTVPAPVVAAAGLGSAAATGHAATESVRRAAGAAVRALAGSGTVALVLPEPAAAAEGAALGGYRFAGYRSRPVPGERGPVGSVRVVVPDAKDKTARAELKRATAVGTAVARTRDWVNSAPNELRPPAFAASVAAVAGKAGLSVEVLDEKALRKGGYGGILAVGEGSPAGPRLVRLAYSPKGRAAAKVALVGKGITFDSGGLSIKPAKGMWEMKSDMAGAAAVAGTMLAVAALKPKVEVVAYLPMAENMPSGSAYRPGDVVTMYDGSRVEVLNTDAEGRMVLADAIARACEDGPDYLFETSTLTGGQVIALGGRVAGVMGSESLHDRVRLAGEAVGEAMWPMPLPEEVAKLMKSDVADLLQVASGMERAGHMLQGGYFLSRFVAEGVDWAHIDVAGPAYHEGEEYGYLPKGATGVPVRTLLRLVTDIAENG</sequence>
<keyword evidence="8" id="KW-0464">Manganese</keyword>
<feature type="binding site" evidence="8">
    <location>
        <position position="343"/>
    </location>
    <ligand>
        <name>Mn(2+)</name>
        <dbReference type="ChEBI" id="CHEBI:29035"/>
        <label>1</label>
    </ligand>
</feature>
<dbReference type="InterPro" id="IPR023042">
    <property type="entry name" value="Peptidase_M17_leu_NH2_pept"/>
</dbReference>
<keyword evidence="6 8" id="KW-0378">Hydrolase</keyword>
<dbReference type="Pfam" id="PF02789">
    <property type="entry name" value="Peptidase_M17_N"/>
    <property type="match status" value="1"/>
</dbReference>
<feature type="binding site" evidence="8">
    <location>
        <position position="345"/>
    </location>
    <ligand>
        <name>Mn(2+)</name>
        <dbReference type="ChEBI" id="CHEBI:29035"/>
        <label>1</label>
    </ligand>
</feature>
<keyword evidence="8" id="KW-0479">Metal-binding</keyword>
<dbReference type="PRINTS" id="PR00481">
    <property type="entry name" value="LAMNOPPTDASE"/>
</dbReference>
<feature type="binding site" evidence="8">
    <location>
        <position position="266"/>
    </location>
    <ligand>
        <name>Mn(2+)</name>
        <dbReference type="ChEBI" id="CHEBI:29035"/>
        <label>1</label>
    </ligand>
</feature>
<evidence type="ECO:0000256" key="4">
    <source>
        <dbReference type="ARBA" id="ARBA00022438"/>
    </source>
</evidence>
<evidence type="ECO:0000256" key="5">
    <source>
        <dbReference type="ARBA" id="ARBA00022670"/>
    </source>
</evidence>
<reference evidence="10" key="1">
    <citation type="submission" date="2021-01" db="EMBL/GenBank/DDBJ databases">
        <title>Whole genome shotgun sequence of Actinocatenispora rupis NBRC 107355.</title>
        <authorList>
            <person name="Komaki H."/>
            <person name="Tamura T."/>
        </authorList>
    </citation>
    <scope>NUCLEOTIDE SEQUENCE</scope>
    <source>
        <strain evidence="10">NBRC 107355</strain>
    </source>
</reference>
<evidence type="ECO:0000256" key="6">
    <source>
        <dbReference type="ARBA" id="ARBA00022801"/>
    </source>
</evidence>
<comment type="cofactor">
    <cofactor evidence="8">
        <name>Mn(2+)</name>
        <dbReference type="ChEBI" id="CHEBI:29035"/>
    </cofactor>
    <text evidence="8">Binds 2 manganese ions per subunit.</text>
</comment>
<dbReference type="HAMAP" id="MF_00181">
    <property type="entry name" value="Cytosol_peptidase_M17"/>
    <property type="match status" value="1"/>
</dbReference>
<evidence type="ECO:0000256" key="7">
    <source>
        <dbReference type="ARBA" id="ARBA00049972"/>
    </source>
</evidence>
<comment type="subcellular location">
    <subcellularLocation>
        <location evidence="8">Cytoplasm</location>
    </subcellularLocation>
</comment>
<comment type="caution">
    <text evidence="10">The sequence shown here is derived from an EMBL/GenBank/DDBJ whole genome shotgun (WGS) entry which is preliminary data.</text>
</comment>